<protein>
    <recommendedName>
        <fullName evidence="5">DUF2178 domain-containing protein</fullName>
    </recommendedName>
</protein>
<keyword evidence="4" id="KW-1185">Reference proteome</keyword>
<sequence length="94" mass="10591">MIAIYLISIILAAYGIGVYITFTSSEGKDERGKTILAKAAQAAFVFIFLGFTFHLLFIEFFNPTVEQVRTTMTVWMSLVFVSNGISILIQRKKM</sequence>
<dbReference type="AlphaFoldDB" id="A0A345BYP4"/>
<evidence type="ECO:0000256" key="1">
    <source>
        <dbReference type="SAM" id="Phobius"/>
    </source>
</evidence>
<dbReference type="EMBL" id="CP031092">
    <property type="protein sequence ID" value="AXF56075.1"/>
    <property type="molecule type" value="Genomic_DNA"/>
</dbReference>
<dbReference type="EMBL" id="CP031092">
    <property type="protein sequence ID" value="AXF56183.1"/>
    <property type="molecule type" value="Genomic_DNA"/>
</dbReference>
<feature type="transmembrane region" description="Helical" evidence="1">
    <location>
        <begin position="6"/>
        <end position="23"/>
    </location>
</feature>
<dbReference type="KEGG" id="rue:DT065_09230"/>
<keyword evidence="1" id="KW-0472">Membrane</keyword>
<organism evidence="2 4">
    <name type="scientific">Salicibibacter kimchii</name>
    <dbReference type="NCBI Taxonomy" id="2099786"/>
    <lineage>
        <taxon>Bacteria</taxon>
        <taxon>Bacillati</taxon>
        <taxon>Bacillota</taxon>
        <taxon>Bacilli</taxon>
        <taxon>Bacillales</taxon>
        <taxon>Bacillaceae</taxon>
        <taxon>Salicibibacter</taxon>
    </lineage>
</organism>
<reference evidence="2" key="2">
    <citation type="submission" date="2018-07" db="EMBL/GenBank/DDBJ databases">
        <authorList>
            <person name="Choi H.-J."/>
        </authorList>
    </citation>
    <scope>NUCLEOTIDE SEQUENCE</scope>
    <source>
        <strain evidence="2">NKC1-1</strain>
    </source>
</reference>
<evidence type="ECO:0000313" key="3">
    <source>
        <dbReference type="EMBL" id="AXF56183.1"/>
    </source>
</evidence>
<dbReference type="Proteomes" id="UP000252100">
    <property type="component" value="Chromosome"/>
</dbReference>
<proteinExistence type="predicted"/>
<accession>A0A345BYP4</accession>
<evidence type="ECO:0000313" key="2">
    <source>
        <dbReference type="EMBL" id="AXF56075.1"/>
    </source>
</evidence>
<gene>
    <name evidence="2" type="ORF">DT065_08580</name>
    <name evidence="3" type="ORF">DT065_09230</name>
</gene>
<keyword evidence="1" id="KW-1133">Transmembrane helix</keyword>
<evidence type="ECO:0008006" key="5">
    <source>
        <dbReference type="Google" id="ProtNLM"/>
    </source>
</evidence>
<feature type="transmembrane region" description="Helical" evidence="1">
    <location>
        <begin position="35"/>
        <end position="58"/>
    </location>
</feature>
<name>A0A345BYP4_9BACI</name>
<keyword evidence="1" id="KW-0812">Transmembrane</keyword>
<dbReference type="RefSeq" id="WP_114372539.1">
    <property type="nucleotide sequence ID" value="NZ_CP031092.1"/>
</dbReference>
<evidence type="ECO:0000313" key="4">
    <source>
        <dbReference type="Proteomes" id="UP000252100"/>
    </source>
</evidence>
<dbReference type="OrthoDB" id="2474051at2"/>
<dbReference type="KEGG" id="rue:DT065_08580"/>
<reference evidence="2 4" key="1">
    <citation type="journal article" date="2018" name="J. Microbiol.">
        <title>Salicibibacter kimchii gen. nov., sp. nov., a moderately halophilic and alkalitolerant bacterium in the family Bacillaceae, isolated from kimchi.</title>
        <authorList>
            <person name="Jang J.Y."/>
            <person name="Oh Y.J."/>
            <person name="Lim S.K."/>
            <person name="Park H.K."/>
            <person name="Lee C."/>
            <person name="Kim J.Y."/>
            <person name="Lee M.A."/>
            <person name="Choi H.J."/>
        </authorList>
    </citation>
    <scope>NUCLEOTIDE SEQUENCE [LARGE SCALE GENOMIC DNA]</scope>
    <source>
        <strain evidence="2 4">NKC1-1</strain>
    </source>
</reference>
<feature type="transmembrane region" description="Helical" evidence="1">
    <location>
        <begin position="70"/>
        <end position="89"/>
    </location>
</feature>